<dbReference type="Proteomes" id="UP000822688">
    <property type="component" value="Chromosome 7"/>
</dbReference>
<evidence type="ECO:0000256" key="3">
    <source>
        <dbReference type="ARBA" id="ARBA00022989"/>
    </source>
</evidence>
<dbReference type="Pfam" id="PF05633">
    <property type="entry name" value="ROH1-like"/>
    <property type="match status" value="2"/>
</dbReference>
<evidence type="ECO:0000313" key="6">
    <source>
        <dbReference type="EMBL" id="KAG0567603.1"/>
    </source>
</evidence>
<proteinExistence type="inferred from homology"/>
<reference evidence="6" key="1">
    <citation type="submission" date="2020-06" db="EMBL/GenBank/DDBJ databases">
        <title>WGS assembly of Ceratodon purpureus strain R40.</title>
        <authorList>
            <person name="Carey S.B."/>
            <person name="Jenkins J."/>
            <person name="Shu S."/>
            <person name="Lovell J.T."/>
            <person name="Sreedasyam A."/>
            <person name="Maumus F."/>
            <person name="Tiley G.P."/>
            <person name="Fernandez-Pozo N."/>
            <person name="Barry K."/>
            <person name="Chen C."/>
            <person name="Wang M."/>
            <person name="Lipzen A."/>
            <person name="Daum C."/>
            <person name="Saski C.A."/>
            <person name="Payton A.C."/>
            <person name="Mcbreen J.C."/>
            <person name="Conrad R.E."/>
            <person name="Kollar L.M."/>
            <person name="Olsson S."/>
            <person name="Huttunen S."/>
            <person name="Landis J.B."/>
            <person name="Wickett N.J."/>
            <person name="Johnson M.G."/>
            <person name="Rensing S.A."/>
            <person name="Grimwood J."/>
            <person name="Schmutz J."/>
            <person name="Mcdaniel S.F."/>
        </authorList>
    </citation>
    <scope>NUCLEOTIDE SEQUENCE</scope>
    <source>
        <strain evidence="6">R40</strain>
    </source>
</reference>
<keyword evidence="7" id="KW-1185">Reference proteome</keyword>
<dbReference type="PANTHER" id="PTHR31509">
    <property type="entry name" value="BPS1-LIKE PROTEIN"/>
    <property type="match status" value="1"/>
</dbReference>
<evidence type="ECO:0000256" key="2">
    <source>
        <dbReference type="ARBA" id="ARBA00022692"/>
    </source>
</evidence>
<organism evidence="6 7">
    <name type="scientific">Ceratodon purpureus</name>
    <name type="common">Fire moss</name>
    <name type="synonym">Dicranum purpureum</name>
    <dbReference type="NCBI Taxonomy" id="3225"/>
    <lineage>
        <taxon>Eukaryota</taxon>
        <taxon>Viridiplantae</taxon>
        <taxon>Streptophyta</taxon>
        <taxon>Embryophyta</taxon>
        <taxon>Bryophyta</taxon>
        <taxon>Bryophytina</taxon>
        <taxon>Bryopsida</taxon>
        <taxon>Dicranidae</taxon>
        <taxon>Pseudoditrichales</taxon>
        <taxon>Ditrichaceae</taxon>
        <taxon>Ceratodon</taxon>
    </lineage>
</organism>
<dbReference type="InterPro" id="IPR008511">
    <property type="entry name" value="ROH1-like"/>
</dbReference>
<keyword evidence="3" id="KW-1133">Transmembrane helix</keyword>
<keyword evidence="4" id="KW-0472">Membrane</keyword>
<evidence type="ECO:0000256" key="4">
    <source>
        <dbReference type="ARBA" id="ARBA00023136"/>
    </source>
</evidence>
<dbReference type="EMBL" id="CM026428">
    <property type="protein sequence ID" value="KAG0567603.1"/>
    <property type="molecule type" value="Genomic_DNA"/>
</dbReference>
<name>A0A8T0H870_CERPU</name>
<comment type="subcellular location">
    <subcellularLocation>
        <location evidence="1">Membrane</location>
        <topology evidence="1">Single-pass membrane protein</topology>
    </subcellularLocation>
</comment>
<evidence type="ECO:0000256" key="5">
    <source>
        <dbReference type="ARBA" id="ARBA00035114"/>
    </source>
</evidence>
<comment type="caution">
    <text evidence="6">The sequence shown here is derived from an EMBL/GenBank/DDBJ whole genome shotgun (WGS) entry which is preliminary data.</text>
</comment>
<accession>A0A8T0H870</accession>
<protein>
    <submittedName>
        <fullName evidence="6">Uncharacterized protein</fullName>
    </submittedName>
</protein>
<comment type="similarity">
    <text evidence="5">Belongs to the ROH1 family.</text>
</comment>
<evidence type="ECO:0000256" key="1">
    <source>
        <dbReference type="ARBA" id="ARBA00004167"/>
    </source>
</evidence>
<evidence type="ECO:0000313" key="7">
    <source>
        <dbReference type="Proteomes" id="UP000822688"/>
    </source>
</evidence>
<keyword evidence="2" id="KW-0812">Transmembrane</keyword>
<dbReference type="GO" id="GO:0016020">
    <property type="term" value="C:membrane"/>
    <property type="evidence" value="ECO:0007669"/>
    <property type="project" value="UniProtKB-SubCell"/>
</dbReference>
<sequence>MTHEGSHSLFSTLGAVIPHFSLHRSGSGSGSPKRHPVLQEFENKLVEKFDALKEAGEELGFLSIDWLLQALSVVLSTHANVEALIPNLTFPLSSRDDKWVDEYLDDSAKLLDVCNVLKEGISELNEYQMLVQVAIRNLQGKDGKDANYYRARNALQDCMGVIKKKDTEYKQGHAKSKLESCSSMLRTMGEKLVNPKAMEAVKGNGFLNAIYGAKVTTIFLCGLVVIALACKPKRPLVNLHVSSQCLWASSLLSLQQRVKEETDKRKNKGSIALLGELDNVDLLVRRLYEVVDKKLNEKSVFFNTEEAEELRVLVQEFATGSENLGRGLAPLEECVNELFRLLIASRIALLDILSSSKEK</sequence>
<dbReference type="AlphaFoldDB" id="A0A8T0H870"/>
<gene>
    <name evidence="6" type="ORF">KC19_7G147400</name>
</gene>